<dbReference type="RefSeq" id="WP_179587888.1">
    <property type="nucleotide sequence ID" value="NZ_JACBYR010000001.1"/>
</dbReference>
<dbReference type="GO" id="GO:0016618">
    <property type="term" value="F:hydroxypyruvate reductase [NAD(P)H] activity"/>
    <property type="evidence" value="ECO:0007669"/>
    <property type="project" value="TreeGrafter"/>
</dbReference>
<sequence>MSSSQPTVVISATLPADLRAKVAAACRIIDVPPGASLSEAVPEADRALVEGVLCTLKTSIGKDQLAALPKLRVVSNYAVGFDNISVPMASEHKVLVCNTPGVLDRAVADLTIGLLICLARGMVAGDAFVRSGAWTKGAAPLTMDIAGKTLGLLGMGRIGTLVARTAKAFDMKVVYHNRRRDQAAEAEGLATYVERDALFSQSDVVSVHIPLSPETRGAVGKAELDMMKPTAYLINTARGPVVDEAALIAHLQQGKIAGAGLDVMEKEPLPADSPLCSLPNVVLQAHVGSGTVETRRAMMDLAVANLLDAMAGTQPKAMVNPDTWAAAQRRAA</sequence>
<evidence type="ECO:0000259" key="5">
    <source>
        <dbReference type="Pfam" id="PF00389"/>
    </source>
</evidence>
<accession>A0A7Y9LP90</accession>
<comment type="caution">
    <text evidence="7">The sequence shown here is derived from an EMBL/GenBank/DDBJ whole genome shotgun (WGS) entry which is preliminary data.</text>
</comment>
<evidence type="ECO:0000256" key="1">
    <source>
        <dbReference type="ARBA" id="ARBA00005854"/>
    </source>
</evidence>
<dbReference type="AlphaFoldDB" id="A0A7Y9LP90"/>
<keyword evidence="2 4" id="KW-0560">Oxidoreductase</keyword>
<dbReference type="InterPro" id="IPR050223">
    <property type="entry name" value="D-isomer_2-hydroxyacid_DH"/>
</dbReference>
<feature type="domain" description="D-isomer specific 2-hydroxyacid dehydrogenase NAD-binding" evidence="6">
    <location>
        <begin position="112"/>
        <end position="288"/>
    </location>
</feature>
<dbReference type="PANTHER" id="PTHR10996:SF178">
    <property type="entry name" value="2-HYDROXYACID DEHYDROGENASE YGL185C-RELATED"/>
    <property type="match status" value="1"/>
</dbReference>
<feature type="domain" description="D-isomer specific 2-hydroxyacid dehydrogenase catalytic" evidence="5">
    <location>
        <begin position="37"/>
        <end position="320"/>
    </location>
</feature>
<evidence type="ECO:0000313" key="7">
    <source>
        <dbReference type="EMBL" id="NYE84165.1"/>
    </source>
</evidence>
<dbReference type="InterPro" id="IPR036291">
    <property type="entry name" value="NAD(P)-bd_dom_sf"/>
</dbReference>
<dbReference type="EMBL" id="JACBYR010000001">
    <property type="protein sequence ID" value="NYE84165.1"/>
    <property type="molecule type" value="Genomic_DNA"/>
</dbReference>
<keyword evidence="3" id="KW-0520">NAD</keyword>
<evidence type="ECO:0000259" key="6">
    <source>
        <dbReference type="Pfam" id="PF02826"/>
    </source>
</evidence>
<dbReference type="SUPFAM" id="SSF52283">
    <property type="entry name" value="Formate/glycerate dehydrogenase catalytic domain-like"/>
    <property type="match status" value="1"/>
</dbReference>
<proteinExistence type="inferred from homology"/>
<dbReference type="Pfam" id="PF02826">
    <property type="entry name" value="2-Hacid_dh_C"/>
    <property type="match status" value="1"/>
</dbReference>
<dbReference type="Pfam" id="PF00389">
    <property type="entry name" value="2-Hacid_dh"/>
    <property type="match status" value="1"/>
</dbReference>
<dbReference type="FunFam" id="3.40.50.720:FF:000203">
    <property type="entry name" value="D-3-phosphoglycerate dehydrogenase (SerA)"/>
    <property type="match status" value="1"/>
</dbReference>
<dbReference type="GO" id="GO:0030267">
    <property type="term" value="F:glyoxylate reductase (NADPH) activity"/>
    <property type="evidence" value="ECO:0007669"/>
    <property type="project" value="TreeGrafter"/>
</dbReference>
<comment type="similarity">
    <text evidence="1 4">Belongs to the D-isomer specific 2-hydroxyacid dehydrogenase family.</text>
</comment>
<name>A0A7Y9LP90_9BURK</name>
<dbReference type="Gene3D" id="3.40.50.720">
    <property type="entry name" value="NAD(P)-binding Rossmann-like Domain"/>
    <property type="match status" value="2"/>
</dbReference>
<gene>
    <name evidence="7" type="ORF">FHW18_003436</name>
</gene>
<dbReference type="SUPFAM" id="SSF51735">
    <property type="entry name" value="NAD(P)-binding Rossmann-fold domains"/>
    <property type="match status" value="1"/>
</dbReference>
<evidence type="ECO:0000256" key="4">
    <source>
        <dbReference type="RuleBase" id="RU003719"/>
    </source>
</evidence>
<dbReference type="Proteomes" id="UP000542125">
    <property type="component" value="Unassembled WGS sequence"/>
</dbReference>
<evidence type="ECO:0000313" key="8">
    <source>
        <dbReference type="Proteomes" id="UP000542125"/>
    </source>
</evidence>
<evidence type="ECO:0000256" key="2">
    <source>
        <dbReference type="ARBA" id="ARBA00023002"/>
    </source>
</evidence>
<dbReference type="InterPro" id="IPR029753">
    <property type="entry name" value="D-isomer_DH_CS"/>
</dbReference>
<dbReference type="InterPro" id="IPR006140">
    <property type="entry name" value="D-isomer_DH_NAD-bd"/>
</dbReference>
<reference evidence="7 8" key="1">
    <citation type="submission" date="2020-07" db="EMBL/GenBank/DDBJ databases">
        <title>Genomic Encyclopedia of Type Strains, Phase IV (KMG-V): Genome sequencing to study the core and pangenomes of soil and plant-associated prokaryotes.</title>
        <authorList>
            <person name="Whitman W."/>
        </authorList>
    </citation>
    <scope>NUCLEOTIDE SEQUENCE [LARGE SCALE GENOMIC DNA]</scope>
    <source>
        <strain evidence="7 8">SAS40</strain>
    </source>
</reference>
<dbReference type="GO" id="GO:0005829">
    <property type="term" value="C:cytosol"/>
    <property type="evidence" value="ECO:0007669"/>
    <property type="project" value="TreeGrafter"/>
</dbReference>
<evidence type="ECO:0000256" key="3">
    <source>
        <dbReference type="ARBA" id="ARBA00023027"/>
    </source>
</evidence>
<organism evidence="7 8">
    <name type="scientific">Pigmentiphaga litoralis</name>
    <dbReference type="NCBI Taxonomy" id="516702"/>
    <lineage>
        <taxon>Bacteria</taxon>
        <taxon>Pseudomonadati</taxon>
        <taxon>Pseudomonadota</taxon>
        <taxon>Betaproteobacteria</taxon>
        <taxon>Burkholderiales</taxon>
        <taxon>Alcaligenaceae</taxon>
        <taxon>Pigmentiphaga</taxon>
    </lineage>
</organism>
<dbReference type="PANTHER" id="PTHR10996">
    <property type="entry name" value="2-HYDROXYACID DEHYDROGENASE-RELATED"/>
    <property type="match status" value="1"/>
</dbReference>
<dbReference type="CDD" id="cd05301">
    <property type="entry name" value="GDH"/>
    <property type="match status" value="1"/>
</dbReference>
<keyword evidence="8" id="KW-1185">Reference proteome</keyword>
<protein>
    <submittedName>
        <fullName evidence="7">Lactate dehydrogenase-like 2-hydroxyacid dehydrogenase</fullName>
    </submittedName>
</protein>
<dbReference type="InterPro" id="IPR006139">
    <property type="entry name" value="D-isomer_2_OHA_DH_cat_dom"/>
</dbReference>
<dbReference type="PROSITE" id="PS00671">
    <property type="entry name" value="D_2_HYDROXYACID_DH_3"/>
    <property type="match status" value="1"/>
</dbReference>
<dbReference type="GO" id="GO:0051287">
    <property type="term" value="F:NAD binding"/>
    <property type="evidence" value="ECO:0007669"/>
    <property type="project" value="InterPro"/>
</dbReference>